<organism evidence="1">
    <name type="scientific">Eucalyptus grandis</name>
    <name type="common">Flooded gum</name>
    <dbReference type="NCBI Taxonomy" id="71139"/>
    <lineage>
        <taxon>Eukaryota</taxon>
        <taxon>Viridiplantae</taxon>
        <taxon>Streptophyta</taxon>
        <taxon>Embryophyta</taxon>
        <taxon>Tracheophyta</taxon>
        <taxon>Spermatophyta</taxon>
        <taxon>Magnoliopsida</taxon>
        <taxon>eudicotyledons</taxon>
        <taxon>Gunneridae</taxon>
        <taxon>Pentapetalae</taxon>
        <taxon>rosids</taxon>
        <taxon>malvids</taxon>
        <taxon>Myrtales</taxon>
        <taxon>Myrtaceae</taxon>
        <taxon>Myrtoideae</taxon>
        <taxon>Eucalypteae</taxon>
        <taxon>Eucalyptus</taxon>
    </lineage>
</organism>
<reference evidence="1" key="1">
    <citation type="submission" date="2013-07" db="EMBL/GenBank/DDBJ databases">
        <title>The genome of Eucalyptus grandis.</title>
        <authorList>
            <person name="Schmutz J."/>
            <person name="Hayes R."/>
            <person name="Myburg A."/>
            <person name="Tuskan G."/>
            <person name="Grattapaglia D."/>
            <person name="Rokhsar D.S."/>
        </authorList>
    </citation>
    <scope>NUCLEOTIDE SEQUENCE</scope>
    <source>
        <tissue evidence="1">Leaf extractions</tissue>
    </source>
</reference>
<sequence length="186" mass="20996">MNTDMHIMLPNEMSTNNPVLRPGLLTNEVQVNCGKQLLSTNAVAIPEPINPPPTTATFLTCLGIKPLSVMPGTCSQFGQEALPDYMTKDRKRRIISQKKKKLKEIIQLRYALEAHTLPKRTENKYKYSLSQSNLTNKISYCYIQNDHIQGCISGFTQVTPQHDIMDDSKLKTQNAFEMDQKAVSHS</sequence>
<gene>
    <name evidence="1" type="ORF">EUGRSUZ_H03945</name>
</gene>
<dbReference type="EMBL" id="KK198760">
    <property type="protein sequence ID" value="KCW61181.1"/>
    <property type="molecule type" value="Genomic_DNA"/>
</dbReference>
<name>A0A059B5I7_EUCGR</name>
<protein>
    <submittedName>
        <fullName evidence="1">Uncharacterized protein</fullName>
    </submittedName>
</protein>
<proteinExistence type="predicted"/>
<accession>A0A059B5I7</accession>
<dbReference type="AlphaFoldDB" id="A0A059B5I7"/>
<evidence type="ECO:0000313" key="1">
    <source>
        <dbReference type="EMBL" id="KCW61181.1"/>
    </source>
</evidence>
<dbReference type="InParanoid" id="A0A059B5I7"/>
<dbReference type="Gramene" id="KCW61181">
    <property type="protein sequence ID" value="KCW61181"/>
    <property type="gene ID" value="EUGRSUZ_H03945"/>
</dbReference>